<organism evidence="2 3">
    <name type="scientific">Aphis glycines</name>
    <name type="common">Soybean aphid</name>
    <dbReference type="NCBI Taxonomy" id="307491"/>
    <lineage>
        <taxon>Eukaryota</taxon>
        <taxon>Metazoa</taxon>
        <taxon>Ecdysozoa</taxon>
        <taxon>Arthropoda</taxon>
        <taxon>Hexapoda</taxon>
        <taxon>Insecta</taxon>
        <taxon>Pterygota</taxon>
        <taxon>Neoptera</taxon>
        <taxon>Paraneoptera</taxon>
        <taxon>Hemiptera</taxon>
        <taxon>Sternorrhyncha</taxon>
        <taxon>Aphidomorpha</taxon>
        <taxon>Aphidoidea</taxon>
        <taxon>Aphididae</taxon>
        <taxon>Aphidini</taxon>
        <taxon>Aphis</taxon>
        <taxon>Aphis</taxon>
    </lineage>
</organism>
<dbReference type="AlphaFoldDB" id="A0A6G0TPF6"/>
<dbReference type="Proteomes" id="UP000475862">
    <property type="component" value="Unassembled WGS sequence"/>
</dbReference>
<comment type="caution">
    <text evidence="2">The sequence shown here is derived from an EMBL/GenBank/DDBJ whole genome shotgun (WGS) entry which is preliminary data.</text>
</comment>
<sequence>MIIISDFNNTCLNNITRRPVTALSMIGCLFYFQANFLFKFYCLMRSVILLYKKIIKKFNNIIRILELLTTIHPLSALFIQNCEKKWKKDIVLSQNRNINNRTRMSRTHTTQRIPYHFCNLVSAVILQTFIGNVKHCVDSLITTETNNNKYSNQNNQSQIDSVVFLVSAVVDNP</sequence>
<gene>
    <name evidence="2" type="ORF">AGLY_006996</name>
</gene>
<proteinExistence type="predicted"/>
<evidence type="ECO:0000313" key="3">
    <source>
        <dbReference type="Proteomes" id="UP000475862"/>
    </source>
</evidence>
<name>A0A6G0TPF6_APHGL</name>
<reference evidence="2 3" key="1">
    <citation type="submission" date="2019-08" db="EMBL/GenBank/DDBJ databases">
        <title>The genome of the soybean aphid Biotype 1, its phylome, world population structure and adaptation to the North American continent.</title>
        <authorList>
            <person name="Giordano R."/>
            <person name="Donthu R.K."/>
            <person name="Hernandez A.G."/>
            <person name="Wright C.L."/>
            <person name="Zimin A.V."/>
        </authorList>
    </citation>
    <scope>NUCLEOTIDE SEQUENCE [LARGE SCALE GENOMIC DNA]</scope>
    <source>
        <tissue evidence="2">Whole aphids</tissue>
    </source>
</reference>
<dbReference type="EMBL" id="VYZN01000022">
    <property type="protein sequence ID" value="KAE9536594.1"/>
    <property type="molecule type" value="Genomic_DNA"/>
</dbReference>
<keyword evidence="1" id="KW-0472">Membrane</keyword>
<keyword evidence="1" id="KW-1133">Transmembrane helix</keyword>
<evidence type="ECO:0000256" key="1">
    <source>
        <dbReference type="SAM" id="Phobius"/>
    </source>
</evidence>
<protein>
    <submittedName>
        <fullName evidence="2">Uncharacterized protein</fullName>
    </submittedName>
</protein>
<feature type="transmembrane region" description="Helical" evidence="1">
    <location>
        <begin position="20"/>
        <end position="41"/>
    </location>
</feature>
<evidence type="ECO:0000313" key="2">
    <source>
        <dbReference type="EMBL" id="KAE9536594.1"/>
    </source>
</evidence>
<accession>A0A6G0TPF6</accession>
<keyword evidence="1" id="KW-0812">Transmembrane</keyword>
<keyword evidence="3" id="KW-1185">Reference proteome</keyword>